<gene>
    <name evidence="3" type="ORF">Mb0135</name>
</gene>
<evidence type="ECO:0000259" key="2">
    <source>
        <dbReference type="PROSITE" id="PS51301"/>
    </source>
</evidence>
<dbReference type="SUPFAM" id="SSF54616">
    <property type="entry name" value="DNA-binding domain of Mlu1-box binding protein MBP1"/>
    <property type="match status" value="1"/>
</dbReference>
<proteinExistence type="predicted"/>
<dbReference type="PROSITE" id="PS51301">
    <property type="entry name" value="KILA_N"/>
    <property type="match status" value="1"/>
</dbReference>
<dbReference type="GO" id="GO:0003677">
    <property type="term" value="F:DNA binding"/>
    <property type="evidence" value="ECO:0007669"/>
    <property type="project" value="InterPro"/>
</dbReference>
<reference evidence="3" key="1">
    <citation type="submission" date="2018-03" db="EMBL/GenBank/DDBJ databases">
        <title>Draft genome sequences of Megaviruse, new member of the family Mimiviridae isolated from water in Shanghai, China.</title>
        <authorList>
            <person name="Xia Y."/>
        </authorList>
    </citation>
    <scope>NUCLEOTIDE SEQUENCE</scope>
    <source>
        <strain evidence="3">SH</strain>
    </source>
</reference>
<feature type="compositionally biased region" description="Basic residues" evidence="1">
    <location>
        <begin position="22"/>
        <end position="40"/>
    </location>
</feature>
<sequence length="336" mass="39554">MGEKKYKSVKKISGSKTSKPVRTSKKVKNRKLSQKYSKKTLKTDSDNSDSEPEIVSYKRTNNKKSQKYEYDKSDYDQSESEIESDTESNDNSTIQELYSDNDIRNVIYENINDKYSYGKLGDFNVIIMKKNGYVNATNLCKNIKKEFYHWKENKNSKELINELKKFFNEENEYMITITGGKNTKIRGTYVHPILLTNIANWISPLFAVKIGIWIEEWKKYSLKNLVKYYDALSKLESNSNNNKEKIIQKTLQSELGGETEVKTKYGYIDLLTDDKIIEIKSYETWKHALGQILIYSDEYENKNKYVYLFDVPNNIKLNNIKRIFNKYNVSVIFIYE</sequence>
<dbReference type="Pfam" id="PF04383">
    <property type="entry name" value="KilA-N"/>
    <property type="match status" value="1"/>
</dbReference>
<protein>
    <submittedName>
        <fullName evidence="3">KilA-N domain-containing protein</fullName>
    </submittedName>
</protein>
<feature type="compositionally biased region" description="Acidic residues" evidence="1">
    <location>
        <begin position="76"/>
        <end position="88"/>
    </location>
</feature>
<feature type="region of interest" description="Disordered" evidence="1">
    <location>
        <begin position="1"/>
        <end position="95"/>
    </location>
</feature>
<dbReference type="EMBL" id="MH046811">
    <property type="protein sequence ID" value="AZL89611.1"/>
    <property type="molecule type" value="Genomic_DNA"/>
</dbReference>
<evidence type="ECO:0000313" key="3">
    <source>
        <dbReference type="EMBL" id="AZL89611.1"/>
    </source>
</evidence>
<dbReference type="InterPro" id="IPR036887">
    <property type="entry name" value="HTH_APSES_sf"/>
</dbReference>
<evidence type="ECO:0000256" key="1">
    <source>
        <dbReference type="SAM" id="MobiDB-lite"/>
    </source>
</evidence>
<dbReference type="InterPro" id="IPR018004">
    <property type="entry name" value="KilA/APSES_HTH"/>
</dbReference>
<name>A0A3Q8U8B1_9VIRU</name>
<dbReference type="SMART" id="SM01252">
    <property type="entry name" value="KilA-N"/>
    <property type="match status" value="1"/>
</dbReference>
<feature type="compositionally biased region" description="Basic and acidic residues" evidence="1">
    <location>
        <begin position="66"/>
        <end position="75"/>
    </location>
</feature>
<dbReference type="InterPro" id="IPR017880">
    <property type="entry name" value="KilA_N"/>
</dbReference>
<feature type="domain" description="KilA-N" evidence="2">
    <location>
        <begin position="114"/>
        <end position="217"/>
    </location>
</feature>
<organism evidence="3">
    <name type="scientific">Megavirus baoshan</name>
    <dbReference type="NCBI Taxonomy" id="2496520"/>
    <lineage>
        <taxon>Viruses</taxon>
        <taxon>Varidnaviria</taxon>
        <taxon>Bamfordvirae</taxon>
        <taxon>Nucleocytoviricota</taxon>
        <taxon>Megaviricetes</taxon>
        <taxon>Imitervirales</taxon>
        <taxon>Mimiviridae</taxon>
        <taxon>Megamimivirinae</taxon>
        <taxon>Megavirus</taxon>
        <taxon>Megavirus baoshanense</taxon>
    </lineage>
</organism>
<accession>A0A3Q8U8B1</accession>